<keyword evidence="9" id="KW-1185">Reference proteome</keyword>
<dbReference type="EMBL" id="RQTK01000123">
    <property type="protein sequence ID" value="RUS86971.1"/>
    <property type="molecule type" value="Genomic_DNA"/>
</dbReference>
<dbReference type="PANTHER" id="PTHR11006:SF4">
    <property type="entry name" value="PROTEIN ARGININE N-METHYLTRANSFERASE 7"/>
    <property type="match status" value="1"/>
</dbReference>
<comment type="function">
    <text evidence="5">Arginine methyltransferase that can both catalyze the formation of omega-N monomethylarginine (MMA) and symmetrical dimethylarginine (sDMA).</text>
</comment>
<evidence type="ECO:0000256" key="1">
    <source>
        <dbReference type="ARBA" id="ARBA00022603"/>
    </source>
</evidence>
<dbReference type="GO" id="GO:0042054">
    <property type="term" value="F:histone methyltransferase activity"/>
    <property type="evidence" value="ECO:0007669"/>
    <property type="project" value="TreeGrafter"/>
</dbReference>
<dbReference type="AlphaFoldDB" id="A0A3S0ZUF5"/>
<dbReference type="Gene3D" id="3.40.50.150">
    <property type="entry name" value="Vaccinia Virus protein VP39"/>
    <property type="match status" value="2"/>
</dbReference>
<dbReference type="Pfam" id="PF06325">
    <property type="entry name" value="PrmA"/>
    <property type="match status" value="1"/>
</dbReference>
<dbReference type="InterPro" id="IPR025799">
    <property type="entry name" value="Arg_MeTrfase"/>
</dbReference>
<feature type="domain" description="Protein arginine N-methyltransferase" evidence="7">
    <location>
        <begin position="227"/>
        <end position="390"/>
    </location>
</feature>
<evidence type="ECO:0000313" key="8">
    <source>
        <dbReference type="EMBL" id="RUS86971.1"/>
    </source>
</evidence>
<dbReference type="STRING" id="188477.A0A3S0ZUF5"/>
<evidence type="ECO:0000256" key="4">
    <source>
        <dbReference type="ARBA" id="ARBA00022737"/>
    </source>
</evidence>
<keyword evidence="4" id="KW-0677">Repeat</keyword>
<dbReference type="OrthoDB" id="412876at2759"/>
<dbReference type="InterPro" id="IPR055135">
    <property type="entry name" value="PRMT_dom"/>
</dbReference>
<keyword evidence="3 6" id="KW-0949">S-adenosyl-L-methionine</keyword>
<dbReference type="Pfam" id="PF22528">
    <property type="entry name" value="PRMT_C"/>
    <property type="match status" value="1"/>
</dbReference>
<reference evidence="8 9" key="1">
    <citation type="submission" date="2019-01" db="EMBL/GenBank/DDBJ databases">
        <title>A draft genome assembly of the solar-powered sea slug Elysia chlorotica.</title>
        <authorList>
            <person name="Cai H."/>
            <person name="Li Q."/>
            <person name="Fang X."/>
            <person name="Li J."/>
            <person name="Curtis N.E."/>
            <person name="Altenburger A."/>
            <person name="Shibata T."/>
            <person name="Feng M."/>
            <person name="Maeda T."/>
            <person name="Schwartz J.A."/>
            <person name="Shigenobu S."/>
            <person name="Lundholm N."/>
            <person name="Nishiyama T."/>
            <person name="Yang H."/>
            <person name="Hasebe M."/>
            <person name="Li S."/>
            <person name="Pierce S.K."/>
            <person name="Wang J."/>
        </authorList>
    </citation>
    <scope>NUCLEOTIDE SEQUENCE [LARGE SCALE GENOMIC DNA]</scope>
    <source>
        <strain evidence="8">EC2010</strain>
        <tissue evidence="8">Whole organism of an adult</tissue>
    </source>
</reference>
<gene>
    <name evidence="8" type="ORF">EGW08_005296</name>
</gene>
<dbReference type="SUPFAM" id="SSF53335">
    <property type="entry name" value="S-adenosyl-L-methionine-dependent methyltransferases"/>
    <property type="match status" value="2"/>
</dbReference>
<protein>
    <recommendedName>
        <fullName evidence="5">Protein arginine N-methyltransferase</fullName>
        <ecNumber evidence="5">2.1.1.-</ecNumber>
    </recommendedName>
</protein>
<evidence type="ECO:0000256" key="6">
    <source>
        <dbReference type="PROSITE-ProRule" id="PRU01015"/>
    </source>
</evidence>
<keyword evidence="2 6" id="KW-0808">Transferase</keyword>
<sequence length="718" mass="81628">MCIRKKPSILRFLQHRYRFRDTTRPINQEHIFSRFLVLSGHMASDKETAPKHVFVSHTNPVTGKTDWIVQDENYDYVQEIARSGYGDMLHDTDRNKKYYKAIRQAIKLLRDRNKEVKVLDIGTGTGLLSMMAAESGADTVTACEAFTPMAKCARKVLDANKFGNKVKLIPKRSTNVILDDMKERANLLVTELFDTELIGEGAISSYTDAHRRLMEEDCVAVPTTGIMYVQAVQSDLLRGWNSIQPIQLLDGVFVNPGSKFSHCSGAPSLHDLQVDELASKLRLLSAPVEVFRFDFSRRDALPKNEASHVEAVALQDGKIDAFVMWWDLIMDPQGEVTLSCAPCWVRGKEETIPWRDHWMQALYYPSKSVSVRKGSCFDVYSHHDEYSLWFETKPSINERPVCTDGVHIAFSRTRLGQINNKDRNQVYIDAIKEHVTSDSVCLVVSDGSLLPLMAAGLGAKQVFYIDMNRPCCRIIEEIIKQNGFEDKICILDKRPEDIIAQDFFNLKIDLVLAEPFSQAAHLPWEHLYFWYALNSLRSQLSPNVKILPANMTIKALGVEFRDLHKIRAPVGICEGFDISEFDKLIENSSESTDEEIEPQCLWEYPCQALTSPVPLAFLDFYQAVENTPKMHQTNELECCRQGTLNGVVFWTEFSFGGDRHLSSGIIDDDWQGEKVKWDMFSRQAVKLMRHGKPIGPGDRISISTQFVPEVGDFTFTVK</sequence>
<dbReference type="FunFam" id="3.40.50.150:FF:000071">
    <property type="entry name" value="Protein arginine N-methyltransferase 7"/>
    <property type="match status" value="1"/>
</dbReference>
<dbReference type="PANTHER" id="PTHR11006">
    <property type="entry name" value="PROTEIN ARGININE N-METHYLTRANSFERASE"/>
    <property type="match status" value="1"/>
</dbReference>
<keyword evidence="1 6" id="KW-0489">Methyltransferase</keyword>
<evidence type="ECO:0000256" key="2">
    <source>
        <dbReference type="ARBA" id="ARBA00022679"/>
    </source>
</evidence>
<comment type="similarity">
    <text evidence="5">Belongs to the class I-like SAM-binding methyltransferase superfamily. Protein arginine N-methyltransferase family. PRMT7 subfamily.</text>
</comment>
<dbReference type="Proteomes" id="UP000271974">
    <property type="component" value="Unassembled WGS sequence"/>
</dbReference>
<dbReference type="InterPro" id="IPR029063">
    <property type="entry name" value="SAM-dependent_MTases_sf"/>
</dbReference>
<comment type="caution">
    <text evidence="8">The sequence shown here is derived from an EMBL/GenBank/DDBJ whole genome shotgun (WGS) entry which is preliminary data.</text>
</comment>
<evidence type="ECO:0000256" key="5">
    <source>
        <dbReference type="PIRNR" id="PIRNR036946"/>
    </source>
</evidence>
<accession>A0A3S0ZUF5</accession>
<organism evidence="8 9">
    <name type="scientific">Elysia chlorotica</name>
    <name type="common">Eastern emerald elysia</name>
    <name type="synonym">Sea slug</name>
    <dbReference type="NCBI Taxonomy" id="188477"/>
    <lineage>
        <taxon>Eukaryota</taxon>
        <taxon>Metazoa</taxon>
        <taxon>Spiralia</taxon>
        <taxon>Lophotrochozoa</taxon>
        <taxon>Mollusca</taxon>
        <taxon>Gastropoda</taxon>
        <taxon>Heterobranchia</taxon>
        <taxon>Euthyneura</taxon>
        <taxon>Panpulmonata</taxon>
        <taxon>Sacoglossa</taxon>
        <taxon>Placobranchoidea</taxon>
        <taxon>Plakobranchidae</taxon>
        <taxon>Elysia</taxon>
    </lineage>
</organism>
<proteinExistence type="inferred from homology"/>
<dbReference type="CDD" id="cd02440">
    <property type="entry name" value="AdoMet_MTases"/>
    <property type="match status" value="1"/>
</dbReference>
<dbReference type="PROSITE" id="PS51678">
    <property type="entry name" value="SAM_MT_PRMT"/>
    <property type="match status" value="2"/>
</dbReference>
<dbReference type="GO" id="GO:0032259">
    <property type="term" value="P:methylation"/>
    <property type="evidence" value="ECO:0007669"/>
    <property type="project" value="UniProtKB-KW"/>
</dbReference>
<dbReference type="Gene3D" id="2.70.160.11">
    <property type="entry name" value="Hnrnp arginine n-methyltransferase1"/>
    <property type="match status" value="2"/>
</dbReference>
<evidence type="ECO:0000259" key="7">
    <source>
        <dbReference type="Pfam" id="PF22528"/>
    </source>
</evidence>
<name>A0A3S0ZUF5_ELYCH</name>
<dbReference type="PIRSF" id="PIRSF036946">
    <property type="entry name" value="Arg_N-mtase"/>
    <property type="match status" value="1"/>
</dbReference>
<dbReference type="FunFam" id="3.40.50.150:FF:000070">
    <property type="entry name" value="Protein arginine N-methyltransferase 7"/>
    <property type="match status" value="1"/>
</dbReference>
<evidence type="ECO:0000313" key="9">
    <source>
        <dbReference type="Proteomes" id="UP000271974"/>
    </source>
</evidence>
<dbReference type="InterPro" id="IPR014644">
    <property type="entry name" value="MeTrfase_PRMT7"/>
</dbReference>
<dbReference type="GO" id="GO:0016274">
    <property type="term" value="F:protein-arginine N-methyltransferase activity"/>
    <property type="evidence" value="ECO:0007669"/>
    <property type="project" value="InterPro"/>
</dbReference>
<dbReference type="EC" id="2.1.1.-" evidence="5"/>
<evidence type="ECO:0000256" key="3">
    <source>
        <dbReference type="ARBA" id="ARBA00022691"/>
    </source>
</evidence>